<organism evidence="5 6">
    <name type="scientific">Vibrio superstes NBRC 103154</name>
    <dbReference type="NCBI Taxonomy" id="1219062"/>
    <lineage>
        <taxon>Bacteria</taxon>
        <taxon>Pseudomonadati</taxon>
        <taxon>Pseudomonadota</taxon>
        <taxon>Gammaproteobacteria</taxon>
        <taxon>Vibrionales</taxon>
        <taxon>Vibrionaceae</taxon>
        <taxon>Vibrio</taxon>
    </lineage>
</organism>
<evidence type="ECO:0000256" key="3">
    <source>
        <dbReference type="ARBA" id="ARBA00023163"/>
    </source>
</evidence>
<comment type="caution">
    <text evidence="5">The sequence shown here is derived from an EMBL/GenBank/DDBJ whole genome shotgun (WGS) entry which is preliminary data.</text>
</comment>
<dbReference type="InterPro" id="IPR050204">
    <property type="entry name" value="AraC_XylS_family_regulators"/>
</dbReference>
<keyword evidence="2" id="KW-0238">DNA-binding</keyword>
<dbReference type="AlphaFoldDB" id="A0A511QT59"/>
<keyword evidence="6" id="KW-1185">Reference proteome</keyword>
<gene>
    <name evidence="5" type="ORF">VSU01S_27930</name>
</gene>
<protein>
    <recommendedName>
        <fullName evidence="4">HTH araC/xylS-type domain-containing protein</fullName>
    </recommendedName>
</protein>
<evidence type="ECO:0000259" key="4">
    <source>
        <dbReference type="PROSITE" id="PS01124"/>
    </source>
</evidence>
<dbReference type="InterPro" id="IPR018060">
    <property type="entry name" value="HTH_AraC"/>
</dbReference>
<dbReference type="Proteomes" id="UP000321113">
    <property type="component" value="Unassembled WGS sequence"/>
</dbReference>
<sequence>MNTWKLKPASDYLALYVEYIWALEVTEPSQQSALLLPNPSANAVLSPSADKHVYRKNGFKLEVQGGHWLSAYTEELYVDDTHPRQLLGVKFFPEGAFGLGLMQEHRPSQKIIQPLPACLRWSDEININCPKRAATVIESQLLSLPPANDQRVWENVRKARLHINEGKSLDLLPMSRRTLERQFSLVTGLSLKQYEQMVRMDRLIWAIYQEQAERIDWSDLAYRFGFSDQPYLIRQLKKAIGVTPKRYLIEKHLSIDLFGDFNH</sequence>
<dbReference type="InterPro" id="IPR009057">
    <property type="entry name" value="Homeodomain-like_sf"/>
</dbReference>
<dbReference type="Pfam" id="PF12833">
    <property type="entry name" value="HTH_18"/>
    <property type="match status" value="1"/>
</dbReference>
<reference evidence="5 6" key="1">
    <citation type="submission" date="2019-07" db="EMBL/GenBank/DDBJ databases">
        <title>Whole genome shotgun sequence of Vibrio superstes NBRC 103154.</title>
        <authorList>
            <person name="Hosoyama A."/>
            <person name="Uohara A."/>
            <person name="Ohji S."/>
            <person name="Ichikawa N."/>
        </authorList>
    </citation>
    <scope>NUCLEOTIDE SEQUENCE [LARGE SCALE GENOMIC DNA]</scope>
    <source>
        <strain evidence="5 6">NBRC 103154</strain>
    </source>
</reference>
<dbReference type="GO" id="GO:0003700">
    <property type="term" value="F:DNA-binding transcription factor activity"/>
    <property type="evidence" value="ECO:0007669"/>
    <property type="project" value="InterPro"/>
</dbReference>
<evidence type="ECO:0000313" key="5">
    <source>
        <dbReference type="EMBL" id="GEM80548.1"/>
    </source>
</evidence>
<feature type="domain" description="HTH araC/xylS-type" evidence="4">
    <location>
        <begin position="174"/>
        <end position="250"/>
    </location>
</feature>
<dbReference type="PANTHER" id="PTHR46796:SF13">
    <property type="entry name" value="HTH-TYPE TRANSCRIPTIONAL ACTIVATOR RHAS"/>
    <property type="match status" value="1"/>
</dbReference>
<dbReference type="EMBL" id="BJXK01000011">
    <property type="protein sequence ID" value="GEM80548.1"/>
    <property type="molecule type" value="Genomic_DNA"/>
</dbReference>
<proteinExistence type="predicted"/>
<dbReference type="GO" id="GO:0043565">
    <property type="term" value="F:sequence-specific DNA binding"/>
    <property type="evidence" value="ECO:0007669"/>
    <property type="project" value="InterPro"/>
</dbReference>
<dbReference type="SMART" id="SM00342">
    <property type="entry name" value="HTH_ARAC"/>
    <property type="match status" value="1"/>
</dbReference>
<keyword evidence="3" id="KW-0804">Transcription</keyword>
<name>A0A511QT59_9VIBR</name>
<dbReference type="PROSITE" id="PS01124">
    <property type="entry name" value="HTH_ARAC_FAMILY_2"/>
    <property type="match status" value="1"/>
</dbReference>
<evidence type="ECO:0000256" key="2">
    <source>
        <dbReference type="ARBA" id="ARBA00023125"/>
    </source>
</evidence>
<dbReference type="SUPFAM" id="SSF46689">
    <property type="entry name" value="Homeodomain-like"/>
    <property type="match status" value="1"/>
</dbReference>
<dbReference type="RefSeq" id="WP_119010166.1">
    <property type="nucleotide sequence ID" value="NZ_BJXK01000011.1"/>
</dbReference>
<evidence type="ECO:0000313" key="6">
    <source>
        <dbReference type="Proteomes" id="UP000321113"/>
    </source>
</evidence>
<dbReference type="OrthoDB" id="6592899at2"/>
<accession>A0A511QT59</accession>
<dbReference type="Gene3D" id="1.10.10.60">
    <property type="entry name" value="Homeodomain-like"/>
    <property type="match status" value="1"/>
</dbReference>
<keyword evidence="1" id="KW-0805">Transcription regulation</keyword>
<evidence type="ECO:0000256" key="1">
    <source>
        <dbReference type="ARBA" id="ARBA00023015"/>
    </source>
</evidence>
<dbReference type="PANTHER" id="PTHR46796">
    <property type="entry name" value="HTH-TYPE TRANSCRIPTIONAL ACTIVATOR RHAS-RELATED"/>
    <property type="match status" value="1"/>
</dbReference>